<dbReference type="RefSeq" id="WP_066044777.1">
    <property type="nucleotide sequence ID" value="NZ_AP013042.1"/>
</dbReference>
<dbReference type="STRING" id="1303921.BSEPE_1008"/>
<protein>
    <recommendedName>
        <fullName evidence="4">DUF3530 family protein</fullName>
    </recommendedName>
</protein>
<reference evidence="2 3" key="2">
    <citation type="journal article" date="2016" name="ISME J.">
        <title>Heterogeneous composition of key metabolic gene clusters in a vent mussel symbiont population.</title>
        <authorList>
            <person name="Ikuta T."/>
            <person name="Takaki Y."/>
            <person name="Nagai Y."/>
            <person name="Shimamura S."/>
            <person name="Tsuda M."/>
            <person name="Kawagucci S."/>
            <person name="Aoki Y."/>
            <person name="Inoue K."/>
            <person name="Teruya M."/>
            <person name="Satou K."/>
            <person name="Teruya K."/>
            <person name="Shimoji M."/>
            <person name="Tamotsu H."/>
            <person name="Hirano T."/>
            <person name="Maruyama T."/>
            <person name="Yoshida T."/>
        </authorList>
    </citation>
    <scope>NUCLEOTIDE SEQUENCE [LARGE SCALE GENOMIC DNA]</scope>
    <source>
        <strain evidence="2 3">Myojin Knoll</strain>
    </source>
</reference>
<gene>
    <name evidence="2" type="ORF">BSEPE_1008</name>
</gene>
<proteinExistence type="predicted"/>
<keyword evidence="3" id="KW-1185">Reference proteome</keyword>
<dbReference type="AlphaFoldDB" id="A0A0N7KBH1"/>
<evidence type="ECO:0000256" key="1">
    <source>
        <dbReference type="SAM" id="SignalP"/>
    </source>
</evidence>
<evidence type="ECO:0000313" key="3">
    <source>
        <dbReference type="Proteomes" id="UP000067399"/>
    </source>
</evidence>
<accession>A0A0N7KBH1</accession>
<dbReference type="EMBL" id="AP013042">
    <property type="protein sequence ID" value="BAS67999.1"/>
    <property type="molecule type" value="Genomic_DNA"/>
</dbReference>
<organism evidence="2 3">
    <name type="scientific">endosymbiont of Bathymodiolus septemdierum str. Myojin knoll</name>
    <dbReference type="NCBI Taxonomy" id="1303921"/>
    <lineage>
        <taxon>Bacteria</taxon>
        <taxon>Pseudomonadati</taxon>
        <taxon>Pseudomonadota</taxon>
        <taxon>Gammaproteobacteria</taxon>
        <taxon>sulfur-oxidizing symbionts</taxon>
    </lineage>
</organism>
<name>A0A0N7KBH1_9GAMM</name>
<feature type="chain" id="PRO_5006014695" description="DUF3530 family protein" evidence="1">
    <location>
        <begin position="19"/>
        <end position="299"/>
    </location>
</feature>
<dbReference type="KEGG" id="ebh:BSEPE_1008"/>
<keyword evidence="1" id="KW-0732">Signal</keyword>
<sequence length="299" mass="33877">MKKILLLASLLLTQGVFASFSMPSWMPSIPGMTNAPKLPMFNGFDPNTLRANFNQFVGVEPDFARERRVVSQIEDSVIEGDVEFLPLKKGREVFSIYMESESDKPKGGVIILHNRGHHPNWGDTIKPLRVGLTEKGWHTLSVQMPVLNKHAKYYDYVPIFPYSHERIDAAIAFYKKKGVTNIVIVAHGCGAHMAMSYFDKYGDDKIKGFVGIGIGATDYRQKMINEFPFYKMRVPILDIYADADFSGVRKLATDRLALIRLADNKKSRQMIVKEADHYYKNDKAIQGLINKVGDWLNAL</sequence>
<dbReference type="OrthoDB" id="9776279at2"/>
<dbReference type="InterPro" id="IPR022529">
    <property type="entry name" value="DUF3530"/>
</dbReference>
<dbReference type="Pfam" id="PF12048">
    <property type="entry name" value="DUF3530"/>
    <property type="match status" value="2"/>
</dbReference>
<dbReference type="SUPFAM" id="SSF53474">
    <property type="entry name" value="alpha/beta-Hydrolases"/>
    <property type="match status" value="1"/>
</dbReference>
<reference evidence="2 3" key="1">
    <citation type="journal article" date="2000" name="Mar. Ecol. Prog. Ser.">
        <title>Phylogenetic characterization of endosymbionts in three hydrothermal vent mussels: influence on host distributions.</title>
        <authorList>
            <person name="Fujiwara Y."/>
            <person name="Takai K."/>
            <person name="Uematsu K."/>
            <person name="Tsuchida S."/>
            <person name="Hunt J.C."/>
            <person name="Hashimoto J."/>
        </authorList>
    </citation>
    <scope>NUCLEOTIDE SEQUENCE [LARGE SCALE GENOMIC DNA]</scope>
    <source>
        <strain evidence="2 3">Myojin Knoll</strain>
    </source>
</reference>
<dbReference type="InterPro" id="IPR029058">
    <property type="entry name" value="AB_hydrolase_fold"/>
</dbReference>
<dbReference type="Proteomes" id="UP000067399">
    <property type="component" value="Chromosome"/>
</dbReference>
<evidence type="ECO:0008006" key="4">
    <source>
        <dbReference type="Google" id="ProtNLM"/>
    </source>
</evidence>
<feature type="signal peptide" evidence="1">
    <location>
        <begin position="1"/>
        <end position="18"/>
    </location>
</feature>
<evidence type="ECO:0000313" key="2">
    <source>
        <dbReference type="EMBL" id="BAS67999.1"/>
    </source>
</evidence>
<dbReference type="Gene3D" id="3.40.50.1820">
    <property type="entry name" value="alpha/beta hydrolase"/>
    <property type="match status" value="1"/>
</dbReference>